<reference evidence="1" key="1">
    <citation type="submission" date="2023-04" db="EMBL/GenBank/DDBJ databases">
        <title>Draft Genome sequencing of Naganishia species isolated from polar environments using Oxford Nanopore Technology.</title>
        <authorList>
            <person name="Leo P."/>
            <person name="Venkateswaran K."/>
        </authorList>
    </citation>
    <scope>NUCLEOTIDE SEQUENCE</scope>
    <source>
        <strain evidence="1">MNA-CCFEE 5262</strain>
    </source>
</reference>
<dbReference type="Proteomes" id="UP001230649">
    <property type="component" value="Unassembled WGS sequence"/>
</dbReference>
<sequence length="349" mass="37648">MWEWVGKAIEGVVGSALGTLAWNMFGEQVKRFYQPQPDTEPNSTSSELHTAPAVTTGKPQRRPLNYAVQGRAGSPNSHPESRSLNSSDMSMLSQVLDSALTSVNSAYTSVNAAKDWVESSLSHTMSAPASPHTPVHKGEAGQWGDHNIDGALAAPPAAPPFGLATGVRRDFEATKTSDDRMKELRALLAGTTTPALPILPHGIINTSQEREPLSLSPTPSSADGSSPKSRIASLVESMRQRQETLQPDPSMASMNPVPLTPSITRPSPIAESTPAATPANGTNPPVVQQPPGIRLPEGLQPVVPPTPSTAPTNKWKRRTSQPGVRSSRECQPETERERRRWRRQHCQKR</sequence>
<evidence type="ECO:0000313" key="2">
    <source>
        <dbReference type="Proteomes" id="UP001230649"/>
    </source>
</evidence>
<proteinExistence type="predicted"/>
<accession>A0ACC2WEE8</accession>
<comment type="caution">
    <text evidence="1">The sequence shown here is derived from an EMBL/GenBank/DDBJ whole genome shotgun (WGS) entry which is preliminary data.</text>
</comment>
<gene>
    <name evidence="1" type="ORF">QFC20_003259</name>
</gene>
<organism evidence="1 2">
    <name type="scientific">Naganishia adeliensis</name>
    <dbReference type="NCBI Taxonomy" id="92952"/>
    <lineage>
        <taxon>Eukaryota</taxon>
        <taxon>Fungi</taxon>
        <taxon>Dikarya</taxon>
        <taxon>Basidiomycota</taxon>
        <taxon>Agaricomycotina</taxon>
        <taxon>Tremellomycetes</taxon>
        <taxon>Filobasidiales</taxon>
        <taxon>Filobasidiaceae</taxon>
        <taxon>Naganishia</taxon>
    </lineage>
</organism>
<dbReference type="EMBL" id="JASBWS010000029">
    <property type="protein sequence ID" value="KAJ9109515.1"/>
    <property type="molecule type" value="Genomic_DNA"/>
</dbReference>
<protein>
    <submittedName>
        <fullName evidence="1">Uncharacterized protein</fullName>
    </submittedName>
</protein>
<keyword evidence="2" id="KW-1185">Reference proteome</keyword>
<evidence type="ECO:0000313" key="1">
    <source>
        <dbReference type="EMBL" id="KAJ9109515.1"/>
    </source>
</evidence>
<name>A0ACC2WEE8_9TREE</name>